<accession>A0AAQ2C570</accession>
<evidence type="ECO:0000259" key="5">
    <source>
        <dbReference type="Pfam" id="PF00929"/>
    </source>
</evidence>
<keyword evidence="7" id="KW-1185">Reference proteome</keyword>
<dbReference type="Gene3D" id="3.30.420.10">
    <property type="entry name" value="Ribonuclease H-like superfamily/Ribonuclease H"/>
    <property type="match status" value="1"/>
</dbReference>
<dbReference type="AlphaFoldDB" id="A0AAQ2C570"/>
<name>A0AAQ2C570_9MICO</name>
<dbReference type="GO" id="GO:0003676">
    <property type="term" value="F:nucleic acid binding"/>
    <property type="evidence" value="ECO:0007669"/>
    <property type="project" value="InterPro"/>
</dbReference>
<dbReference type="InterPro" id="IPR036397">
    <property type="entry name" value="RNaseH_sf"/>
</dbReference>
<evidence type="ECO:0000256" key="4">
    <source>
        <dbReference type="SAM" id="MobiDB-lite"/>
    </source>
</evidence>
<dbReference type="Pfam" id="PF00929">
    <property type="entry name" value="RNase_T"/>
    <property type="match status" value="1"/>
</dbReference>
<sequence length="125" mass="13703">MTGRLRHPAHRDASEVTAGSGKGNAVIDFETTGLFAKSSHRVIGVAIVHVDETGRITGRWDTLINPGRDLGRQDIHRIRAADVMQAPTFEQIAPQLVKLISGRVLVAHNARFDTGFLLAELERLD</sequence>
<protein>
    <submittedName>
        <fullName evidence="6">3'-5' exonuclease</fullName>
    </submittedName>
</protein>
<evidence type="ECO:0000256" key="3">
    <source>
        <dbReference type="ARBA" id="ARBA00022839"/>
    </source>
</evidence>
<gene>
    <name evidence="6" type="ORF">E3O49_11540</name>
</gene>
<evidence type="ECO:0000256" key="2">
    <source>
        <dbReference type="ARBA" id="ARBA00022801"/>
    </source>
</evidence>
<evidence type="ECO:0000313" key="7">
    <source>
        <dbReference type="Proteomes" id="UP000297403"/>
    </source>
</evidence>
<organism evidence="6 7">
    <name type="scientific">Cryobacterium shii</name>
    <dbReference type="NCBI Taxonomy" id="1259235"/>
    <lineage>
        <taxon>Bacteria</taxon>
        <taxon>Bacillati</taxon>
        <taxon>Actinomycetota</taxon>
        <taxon>Actinomycetes</taxon>
        <taxon>Micrococcales</taxon>
        <taxon>Microbacteriaceae</taxon>
        <taxon>Cryobacterium</taxon>
    </lineage>
</organism>
<dbReference type="RefSeq" id="WP_134451636.1">
    <property type="nucleotide sequence ID" value="NZ_SOFY01000062.1"/>
</dbReference>
<dbReference type="PANTHER" id="PTHR30231">
    <property type="entry name" value="DNA POLYMERASE III SUBUNIT EPSILON"/>
    <property type="match status" value="1"/>
</dbReference>
<dbReference type="InterPro" id="IPR013520">
    <property type="entry name" value="Ribonucl_H"/>
</dbReference>
<keyword evidence="2" id="KW-0378">Hydrolase</keyword>
<feature type="domain" description="Exonuclease" evidence="5">
    <location>
        <begin position="26"/>
        <end position="123"/>
    </location>
</feature>
<comment type="caution">
    <text evidence="6">The sequence shown here is derived from an EMBL/GenBank/DDBJ whole genome shotgun (WGS) entry which is preliminary data.</text>
</comment>
<evidence type="ECO:0000256" key="1">
    <source>
        <dbReference type="ARBA" id="ARBA00022722"/>
    </source>
</evidence>
<keyword evidence="1" id="KW-0540">Nuclease</keyword>
<dbReference type="GO" id="GO:0008408">
    <property type="term" value="F:3'-5' exonuclease activity"/>
    <property type="evidence" value="ECO:0007669"/>
    <property type="project" value="TreeGrafter"/>
</dbReference>
<feature type="region of interest" description="Disordered" evidence="4">
    <location>
        <begin position="1"/>
        <end position="20"/>
    </location>
</feature>
<dbReference type="CDD" id="cd06127">
    <property type="entry name" value="DEDDh"/>
    <property type="match status" value="1"/>
</dbReference>
<evidence type="ECO:0000313" key="6">
    <source>
        <dbReference type="EMBL" id="TFC44697.1"/>
    </source>
</evidence>
<dbReference type="GO" id="GO:0005829">
    <property type="term" value="C:cytosol"/>
    <property type="evidence" value="ECO:0007669"/>
    <property type="project" value="TreeGrafter"/>
</dbReference>
<dbReference type="SUPFAM" id="SSF53098">
    <property type="entry name" value="Ribonuclease H-like"/>
    <property type="match status" value="1"/>
</dbReference>
<proteinExistence type="predicted"/>
<keyword evidence="3 6" id="KW-0269">Exonuclease</keyword>
<dbReference type="EMBL" id="SOFY01000062">
    <property type="protein sequence ID" value="TFC44697.1"/>
    <property type="molecule type" value="Genomic_DNA"/>
</dbReference>
<reference evidence="6 7" key="1">
    <citation type="submission" date="2019-03" db="EMBL/GenBank/DDBJ databases">
        <title>Genomics of glacier-inhabiting Cryobacterium strains.</title>
        <authorList>
            <person name="Liu Q."/>
            <person name="Xin Y.-H."/>
        </authorList>
    </citation>
    <scope>NUCLEOTIDE SEQUENCE [LARGE SCALE GENOMIC DNA]</scope>
    <source>
        <strain evidence="7">TMT1-22</strain>
    </source>
</reference>
<dbReference type="Proteomes" id="UP000297403">
    <property type="component" value="Unassembled WGS sequence"/>
</dbReference>
<dbReference type="PANTHER" id="PTHR30231:SF4">
    <property type="entry name" value="PROTEIN NEN2"/>
    <property type="match status" value="1"/>
</dbReference>
<dbReference type="InterPro" id="IPR012337">
    <property type="entry name" value="RNaseH-like_sf"/>
</dbReference>